<dbReference type="OrthoDB" id="5393181at2759"/>
<sequence length="700" mass="76722">MISRLPTPLDFSSAASLSSIRRNGRWPRFPIPTAPPRSEPQSDNKPGAASEDAVVEEAAKTSRLLVWPVARGSPGCLGPFAACLDAAADALVTSSVMACGLGATSPTETHAQTTKREYAELCSSESTSEEFLELLRTCPEADADQMLRRLGAGVSPGEILRQARDGNLLVQASLAPEARFRRLSSPYLKPFHAAQLIEEKLSDLRPSKWTLVVSDDALLRRLLSVYFLREYPYLAMFHKDYFLQDMATGRPRFCSRLLVHAVLARACQNWEGSQNQADFWNPETLYYRFLAEARRLWELAYRGSSAKLTTIQAATLIDVCYRLNGLHKPATSYLDEALDMAEQTGLFREAPSTMDADTRNARDFTAWCLYTQDVSEPADSQTMVQDAGDETAAQRASEQARLRKERREAKIRAGGSARLNKITGMGGRVVGGEAALSSSLCVLSELTPSLFFLFFLDDEQVTTTTTASTPMAVADPEEVDLSQHLVEAMSPSPRGPSSPTVLSEAQLRKRVAELDGGDGSNDDAFVKMLSQMMSGSSSSSSSSPFPGLPFPQPPSQQQEPTRQGHLLLFRLLHGMLSLGLGLYLSASLVGPALFTGSKAERERASLEALTTTTAEEQRRRRMVFLWVFATGEAVLLSSRFFWDKGRGTPPGLLWSVVGFLPEPLRGYVSVVIRYGQILMTVRADVLACVFVLGAACWCRA</sequence>
<feature type="transmembrane region" description="Helical" evidence="3">
    <location>
        <begin position="677"/>
        <end position="698"/>
    </location>
</feature>
<dbReference type="GO" id="GO:0006351">
    <property type="term" value="P:DNA-templated transcription"/>
    <property type="evidence" value="ECO:0007669"/>
    <property type="project" value="InterPro"/>
</dbReference>
<gene>
    <name evidence="5" type="ORF">CDD80_102</name>
</gene>
<dbReference type="EMBL" id="NJES01000100">
    <property type="protein sequence ID" value="PHH77880.1"/>
    <property type="molecule type" value="Genomic_DNA"/>
</dbReference>
<dbReference type="Proteomes" id="UP000226431">
    <property type="component" value="Unassembled WGS sequence"/>
</dbReference>
<comment type="caution">
    <text evidence="5">The sequence shown here is derived from an EMBL/GenBank/DDBJ whole genome shotgun (WGS) entry which is preliminary data.</text>
</comment>
<dbReference type="CDD" id="cd12148">
    <property type="entry name" value="fungal_TF_MHR"/>
    <property type="match status" value="1"/>
</dbReference>
<dbReference type="PANTHER" id="PTHR47256">
    <property type="entry name" value="ZN(II)2CYS6 TRANSCRIPTION FACTOR (EUROFUNG)-RELATED"/>
    <property type="match status" value="1"/>
</dbReference>
<feature type="region of interest" description="Disordered" evidence="2">
    <location>
        <begin position="25"/>
        <end position="54"/>
    </location>
</feature>
<feature type="compositionally biased region" description="Low complexity" evidence="2">
    <location>
        <begin position="534"/>
        <end position="545"/>
    </location>
</feature>
<dbReference type="GO" id="GO:0008270">
    <property type="term" value="F:zinc ion binding"/>
    <property type="evidence" value="ECO:0007669"/>
    <property type="project" value="InterPro"/>
</dbReference>
<keyword evidence="1" id="KW-0539">Nucleus</keyword>
<reference evidence="5 6" key="1">
    <citation type="submission" date="2017-06" db="EMBL/GenBank/DDBJ databases">
        <title>Ant-infecting Ophiocordyceps genomes reveal a high diversity of potential behavioral manipulation genes and a possible major role for enterotoxins.</title>
        <authorList>
            <person name="De Bekker C."/>
            <person name="Evans H.C."/>
            <person name="Brachmann A."/>
            <person name="Hughes D.P."/>
        </authorList>
    </citation>
    <scope>NUCLEOTIDE SEQUENCE [LARGE SCALE GENOMIC DNA]</scope>
    <source>
        <strain evidence="5 6">Map16</strain>
    </source>
</reference>
<evidence type="ECO:0000259" key="4">
    <source>
        <dbReference type="Pfam" id="PF04082"/>
    </source>
</evidence>
<evidence type="ECO:0000313" key="6">
    <source>
        <dbReference type="Proteomes" id="UP000226431"/>
    </source>
</evidence>
<accession>A0A2C5ZDL5</accession>
<evidence type="ECO:0000313" key="5">
    <source>
        <dbReference type="EMBL" id="PHH77880.1"/>
    </source>
</evidence>
<feature type="region of interest" description="Disordered" evidence="2">
    <location>
        <begin position="534"/>
        <end position="561"/>
    </location>
</feature>
<keyword evidence="6" id="KW-1185">Reference proteome</keyword>
<name>A0A2C5ZDL5_9HYPO</name>
<evidence type="ECO:0000256" key="2">
    <source>
        <dbReference type="SAM" id="MobiDB-lite"/>
    </source>
</evidence>
<dbReference type="STRING" id="2004952.A0A2C5ZDL5"/>
<keyword evidence="3" id="KW-0812">Transmembrane</keyword>
<dbReference type="Pfam" id="PF04082">
    <property type="entry name" value="Fungal_trans"/>
    <property type="match status" value="1"/>
</dbReference>
<feature type="transmembrane region" description="Helical" evidence="3">
    <location>
        <begin position="623"/>
        <end position="642"/>
    </location>
</feature>
<evidence type="ECO:0000256" key="1">
    <source>
        <dbReference type="ARBA" id="ARBA00023242"/>
    </source>
</evidence>
<dbReference type="GO" id="GO:0003677">
    <property type="term" value="F:DNA binding"/>
    <property type="evidence" value="ECO:0007669"/>
    <property type="project" value="InterPro"/>
</dbReference>
<dbReference type="InterPro" id="IPR053187">
    <property type="entry name" value="Notoamide_regulator"/>
</dbReference>
<feature type="transmembrane region" description="Helical" evidence="3">
    <location>
        <begin position="571"/>
        <end position="594"/>
    </location>
</feature>
<protein>
    <recommendedName>
        <fullName evidence="4">Xylanolytic transcriptional activator regulatory domain-containing protein</fullName>
    </recommendedName>
</protein>
<keyword evidence="3" id="KW-0472">Membrane</keyword>
<keyword evidence="3" id="KW-1133">Transmembrane helix</keyword>
<organism evidence="5 6">
    <name type="scientific">Ophiocordyceps camponoti-rufipedis</name>
    <dbReference type="NCBI Taxonomy" id="2004952"/>
    <lineage>
        <taxon>Eukaryota</taxon>
        <taxon>Fungi</taxon>
        <taxon>Dikarya</taxon>
        <taxon>Ascomycota</taxon>
        <taxon>Pezizomycotina</taxon>
        <taxon>Sordariomycetes</taxon>
        <taxon>Hypocreomycetidae</taxon>
        <taxon>Hypocreales</taxon>
        <taxon>Ophiocordycipitaceae</taxon>
        <taxon>Ophiocordyceps</taxon>
    </lineage>
</organism>
<proteinExistence type="predicted"/>
<feature type="domain" description="Xylanolytic transcriptional activator regulatory" evidence="4">
    <location>
        <begin position="223"/>
        <end position="374"/>
    </location>
</feature>
<dbReference type="InterPro" id="IPR028143">
    <property type="entry name" value="Get2/sif1"/>
</dbReference>
<feature type="compositionally biased region" description="Pro residues" evidence="2">
    <location>
        <begin position="29"/>
        <end position="38"/>
    </location>
</feature>
<dbReference type="InterPro" id="IPR007219">
    <property type="entry name" value="XnlR_reg_dom"/>
</dbReference>
<dbReference type="PANTHER" id="PTHR47256:SF1">
    <property type="entry name" value="ZN(II)2CYS6 TRANSCRIPTION FACTOR (EUROFUNG)"/>
    <property type="match status" value="1"/>
</dbReference>
<dbReference type="AlphaFoldDB" id="A0A2C5ZDL5"/>
<dbReference type="Pfam" id="PF08690">
    <property type="entry name" value="GET2"/>
    <property type="match status" value="1"/>
</dbReference>
<evidence type="ECO:0000256" key="3">
    <source>
        <dbReference type="SAM" id="Phobius"/>
    </source>
</evidence>